<evidence type="ECO:0000313" key="2">
    <source>
        <dbReference type="EMBL" id="OUZ99436.1"/>
    </source>
</evidence>
<proteinExistence type="predicted"/>
<feature type="compositionally biased region" description="Basic and acidic residues" evidence="1">
    <location>
        <begin position="69"/>
        <end position="79"/>
    </location>
</feature>
<gene>
    <name evidence="2" type="ORF">BVC80_6405g1</name>
</gene>
<evidence type="ECO:0000256" key="1">
    <source>
        <dbReference type="SAM" id="MobiDB-lite"/>
    </source>
</evidence>
<feature type="region of interest" description="Disordered" evidence="1">
    <location>
        <begin position="58"/>
        <end position="79"/>
    </location>
</feature>
<accession>A0A200PMK3</accession>
<dbReference type="InParanoid" id="A0A200PMK3"/>
<dbReference type="EMBL" id="MVGT01004447">
    <property type="protein sequence ID" value="OUZ99436.1"/>
    <property type="molecule type" value="Genomic_DNA"/>
</dbReference>
<organism evidence="2 3">
    <name type="scientific">Macleaya cordata</name>
    <name type="common">Five-seeded plume-poppy</name>
    <name type="synonym">Bocconia cordata</name>
    <dbReference type="NCBI Taxonomy" id="56857"/>
    <lineage>
        <taxon>Eukaryota</taxon>
        <taxon>Viridiplantae</taxon>
        <taxon>Streptophyta</taxon>
        <taxon>Embryophyta</taxon>
        <taxon>Tracheophyta</taxon>
        <taxon>Spermatophyta</taxon>
        <taxon>Magnoliopsida</taxon>
        <taxon>Ranunculales</taxon>
        <taxon>Papaveraceae</taxon>
        <taxon>Papaveroideae</taxon>
        <taxon>Macleaya</taxon>
    </lineage>
</organism>
<protein>
    <submittedName>
        <fullName evidence="2">Uncharacterized protein</fullName>
    </submittedName>
</protein>
<name>A0A200PMK3_MACCD</name>
<evidence type="ECO:0000313" key="3">
    <source>
        <dbReference type="Proteomes" id="UP000195402"/>
    </source>
</evidence>
<reference evidence="2 3" key="1">
    <citation type="journal article" date="2017" name="Mol. Plant">
        <title>The Genome of Medicinal Plant Macleaya cordata Provides New Insights into Benzylisoquinoline Alkaloids Metabolism.</title>
        <authorList>
            <person name="Liu X."/>
            <person name="Liu Y."/>
            <person name="Huang P."/>
            <person name="Ma Y."/>
            <person name="Qing Z."/>
            <person name="Tang Q."/>
            <person name="Cao H."/>
            <person name="Cheng P."/>
            <person name="Zheng Y."/>
            <person name="Yuan Z."/>
            <person name="Zhou Y."/>
            <person name="Liu J."/>
            <person name="Tang Z."/>
            <person name="Zhuo Y."/>
            <person name="Zhang Y."/>
            <person name="Yu L."/>
            <person name="Huang J."/>
            <person name="Yang P."/>
            <person name="Peng Q."/>
            <person name="Zhang J."/>
            <person name="Jiang W."/>
            <person name="Zhang Z."/>
            <person name="Lin K."/>
            <person name="Ro D.K."/>
            <person name="Chen X."/>
            <person name="Xiong X."/>
            <person name="Shang Y."/>
            <person name="Huang S."/>
            <person name="Zeng J."/>
        </authorList>
    </citation>
    <scope>NUCLEOTIDE SEQUENCE [LARGE SCALE GENOMIC DNA]</scope>
    <source>
        <strain evidence="3">cv. BLH2017</strain>
        <tissue evidence="2">Root</tissue>
    </source>
</reference>
<sequence>MQGNRAPPRMVGLVATLRKTQAKLVKSEGIFNEGIFPSKVFNLPNQRKKCKEYLQELPSMMKRQQKSRTSKEHNSQRSN</sequence>
<comment type="caution">
    <text evidence="2">The sequence shown here is derived from an EMBL/GenBank/DDBJ whole genome shotgun (WGS) entry which is preliminary data.</text>
</comment>
<dbReference type="AlphaFoldDB" id="A0A200PMK3"/>
<keyword evidence="3" id="KW-1185">Reference proteome</keyword>
<dbReference type="Proteomes" id="UP000195402">
    <property type="component" value="Unassembled WGS sequence"/>
</dbReference>